<dbReference type="Pfam" id="PF07676">
    <property type="entry name" value="PD40"/>
    <property type="match status" value="1"/>
</dbReference>
<reference evidence="1 2" key="1">
    <citation type="journal article" date="2017" name="Front. Microbiol.">
        <title>Comparative Genomic Analysis of the Class Epsilonproteobacteria and Proposed Reclassification to Epsilonbacteraeota (phyl. nov.).</title>
        <authorList>
            <person name="Waite D.W."/>
            <person name="Vanwonterghem I."/>
            <person name="Rinke C."/>
            <person name="Parks D.H."/>
            <person name="Zhang Y."/>
            <person name="Takai K."/>
            <person name="Sievert S.M."/>
            <person name="Simon J."/>
            <person name="Campbell B.J."/>
            <person name="Hanson T.E."/>
            <person name="Woyke T."/>
            <person name="Klotz M.G."/>
            <person name="Hugenholtz P."/>
        </authorList>
    </citation>
    <scope>NUCLEOTIDE SEQUENCE [LARGE SCALE GENOMIC DNA]</scope>
    <source>
        <strain evidence="1">UBA11420</strain>
    </source>
</reference>
<evidence type="ECO:0008006" key="3">
    <source>
        <dbReference type="Google" id="ProtNLM"/>
    </source>
</evidence>
<dbReference type="InterPro" id="IPR011042">
    <property type="entry name" value="6-blade_b-propeller_TolB-like"/>
</dbReference>
<dbReference type="EMBL" id="DLUG01000144">
    <property type="protein sequence ID" value="DAB36343.1"/>
    <property type="molecule type" value="Genomic_DNA"/>
</dbReference>
<dbReference type="SUPFAM" id="SSF82171">
    <property type="entry name" value="DPP6 N-terminal domain-like"/>
    <property type="match status" value="1"/>
</dbReference>
<accession>A0A2D3WIJ6</accession>
<dbReference type="Gene3D" id="2.120.10.30">
    <property type="entry name" value="TolB, C-terminal domain"/>
    <property type="match status" value="1"/>
</dbReference>
<gene>
    <name evidence="1" type="ORF">CFH80_05305</name>
</gene>
<sequence>MKIAKIFLLSILMTVLLSASELILISKNIYLNNMGNSVQLTFKGNASYPMLSPDAKSIVYIRTFLHNGYEYKEEDSIPTEIVLMDLESKQEKVILKEQPSTDPYKTLKDFSEPLFSSDGQIVYFLSSAWVTSNAVYALDLKTLKTKFIIDGNDLAIIKNGDYKNHIIIDRHQYFVDGGSYDSSWLVSPNGKVIGQVRDRNSYERYQHVNE</sequence>
<organism evidence="1 2">
    <name type="scientific">Sulfurospirillum cavolei</name>
    <dbReference type="NCBI Taxonomy" id="366522"/>
    <lineage>
        <taxon>Bacteria</taxon>
        <taxon>Pseudomonadati</taxon>
        <taxon>Campylobacterota</taxon>
        <taxon>Epsilonproteobacteria</taxon>
        <taxon>Campylobacterales</taxon>
        <taxon>Sulfurospirillaceae</taxon>
        <taxon>Sulfurospirillum</taxon>
    </lineage>
</organism>
<evidence type="ECO:0000313" key="1">
    <source>
        <dbReference type="EMBL" id="DAB36343.1"/>
    </source>
</evidence>
<dbReference type="Proteomes" id="UP000231638">
    <property type="component" value="Unassembled WGS sequence"/>
</dbReference>
<proteinExistence type="predicted"/>
<name>A0A2D3WIJ6_9BACT</name>
<protein>
    <recommendedName>
        <fullName evidence="3">Translocation protein TolB</fullName>
    </recommendedName>
</protein>
<dbReference type="AlphaFoldDB" id="A0A2D3WIJ6"/>
<dbReference type="InterPro" id="IPR011659">
    <property type="entry name" value="WD40"/>
</dbReference>
<comment type="caution">
    <text evidence="1">The sequence shown here is derived from an EMBL/GenBank/DDBJ whole genome shotgun (WGS) entry which is preliminary data.</text>
</comment>
<evidence type="ECO:0000313" key="2">
    <source>
        <dbReference type="Proteomes" id="UP000231638"/>
    </source>
</evidence>